<name>A0A1D3K824_PSEVE</name>
<gene>
    <name evidence="1" type="ORF">PVE_R2G0483</name>
</gene>
<dbReference type="Proteomes" id="UP000245431">
    <property type="component" value="Chromosome PVE_r2"/>
</dbReference>
<reference evidence="2" key="1">
    <citation type="submission" date="2016-07" db="EMBL/GenBank/DDBJ databases">
        <authorList>
            <person name="Florea S."/>
            <person name="Webb J.S."/>
            <person name="Jaromczyk J."/>
            <person name="Schardl C.L."/>
        </authorList>
    </citation>
    <scope>NUCLEOTIDE SEQUENCE [LARGE SCALE GENOMIC DNA]</scope>
    <source>
        <strain evidence="2">1YdBTEX2</strain>
    </source>
</reference>
<sequence>MEIAVKVTEEELAESGMSDVEFKEHLYSLLEDSTPSLPGYNINLQVVPENR</sequence>
<proteinExistence type="predicted"/>
<evidence type="ECO:0000313" key="2">
    <source>
        <dbReference type="Proteomes" id="UP000245431"/>
    </source>
</evidence>
<dbReference type="AlphaFoldDB" id="A0A1D3K824"/>
<dbReference type="EMBL" id="LT599584">
    <property type="protein sequence ID" value="SBW84509.1"/>
    <property type="molecule type" value="Genomic_DNA"/>
</dbReference>
<organism evidence="1 2">
    <name type="scientific">Pseudomonas veronii 1YdBTEX2</name>
    <dbReference type="NCBI Taxonomy" id="1295141"/>
    <lineage>
        <taxon>Bacteria</taxon>
        <taxon>Pseudomonadati</taxon>
        <taxon>Pseudomonadota</taxon>
        <taxon>Gammaproteobacteria</taxon>
        <taxon>Pseudomonadales</taxon>
        <taxon>Pseudomonadaceae</taxon>
        <taxon>Pseudomonas</taxon>
    </lineage>
</organism>
<evidence type="ECO:0000313" key="1">
    <source>
        <dbReference type="EMBL" id="SBW84509.1"/>
    </source>
</evidence>
<accession>A0A1D3K824</accession>
<protein>
    <submittedName>
        <fullName evidence="1">Uncharacterized protein</fullName>
    </submittedName>
</protein>